<keyword evidence="4" id="KW-1185">Reference proteome</keyword>
<name>A0ABV9KGV4_9RHOB</name>
<dbReference type="PANTHER" id="PTHR43664">
    <property type="entry name" value="MONOAMINE OXIDASE-RELATED"/>
    <property type="match status" value="1"/>
</dbReference>
<dbReference type="PANTHER" id="PTHR43664:SF1">
    <property type="entry name" value="BETA-METHYLMALYL-COA DEHYDRATASE"/>
    <property type="match status" value="1"/>
</dbReference>
<reference evidence="4" key="1">
    <citation type="journal article" date="2019" name="Int. J. Syst. Evol. Microbiol.">
        <title>The Global Catalogue of Microorganisms (GCM) 10K type strain sequencing project: providing services to taxonomists for standard genome sequencing and annotation.</title>
        <authorList>
            <consortium name="The Broad Institute Genomics Platform"/>
            <consortium name="The Broad Institute Genome Sequencing Center for Infectious Disease"/>
            <person name="Wu L."/>
            <person name="Ma J."/>
        </authorList>
    </citation>
    <scope>NUCLEOTIDE SEQUENCE [LARGE SCALE GENOMIC DNA]</scope>
    <source>
        <strain evidence="4">CGMCC 4.7283</strain>
    </source>
</reference>
<keyword evidence="1" id="KW-0812">Transmembrane</keyword>
<dbReference type="InterPro" id="IPR052342">
    <property type="entry name" value="MCH/BMMD"/>
</dbReference>
<evidence type="ECO:0000259" key="2">
    <source>
        <dbReference type="Pfam" id="PF01575"/>
    </source>
</evidence>
<keyword evidence="1" id="KW-0472">Membrane</keyword>
<dbReference type="RefSeq" id="WP_380717603.1">
    <property type="nucleotide sequence ID" value="NZ_JBHSGI010000009.1"/>
</dbReference>
<organism evidence="3 4">
    <name type="scientific">Seohaeicola nanhaiensis</name>
    <dbReference type="NCBI Taxonomy" id="1387282"/>
    <lineage>
        <taxon>Bacteria</taxon>
        <taxon>Pseudomonadati</taxon>
        <taxon>Pseudomonadota</taxon>
        <taxon>Alphaproteobacteria</taxon>
        <taxon>Rhodobacterales</taxon>
        <taxon>Roseobacteraceae</taxon>
        <taxon>Seohaeicola</taxon>
    </lineage>
</organism>
<proteinExistence type="predicted"/>
<evidence type="ECO:0000313" key="4">
    <source>
        <dbReference type="Proteomes" id="UP001595973"/>
    </source>
</evidence>
<gene>
    <name evidence="3" type="ORF">ACFO5X_11555</name>
</gene>
<feature type="transmembrane region" description="Helical" evidence="1">
    <location>
        <begin position="48"/>
        <end position="67"/>
    </location>
</feature>
<dbReference type="Pfam" id="PF01575">
    <property type="entry name" value="MaoC_dehydratas"/>
    <property type="match status" value="1"/>
</dbReference>
<dbReference type="Gene3D" id="3.10.129.10">
    <property type="entry name" value="Hotdog Thioesterase"/>
    <property type="match status" value="1"/>
</dbReference>
<dbReference type="SUPFAM" id="SSF54637">
    <property type="entry name" value="Thioesterase/thiol ester dehydrase-isomerase"/>
    <property type="match status" value="1"/>
</dbReference>
<dbReference type="EMBL" id="JBHSGI010000009">
    <property type="protein sequence ID" value="MFC4669193.1"/>
    <property type="molecule type" value="Genomic_DNA"/>
</dbReference>
<dbReference type="InterPro" id="IPR029069">
    <property type="entry name" value="HotDog_dom_sf"/>
</dbReference>
<dbReference type="CDD" id="cd03454">
    <property type="entry name" value="YdeM"/>
    <property type="match status" value="1"/>
</dbReference>
<accession>A0ABV9KGV4</accession>
<dbReference type="Proteomes" id="UP001595973">
    <property type="component" value="Unassembled WGS sequence"/>
</dbReference>
<evidence type="ECO:0000313" key="3">
    <source>
        <dbReference type="EMBL" id="MFC4669193.1"/>
    </source>
</evidence>
<sequence length="146" mass="16263">MFFDDVKVGDRYDTGSRTLSAEEIIAFARQWDPQPFHTDPEAAKQSHFGGLVASGFQTILVAFNLILATGRFSESSMGSPGMAEIRWLKPVYADDTLRVEVNVTGARASRSKPDRGFIDVHNSVFNQKGELVCDYRSTWILKTRGS</sequence>
<feature type="domain" description="MaoC-like" evidence="2">
    <location>
        <begin position="8"/>
        <end position="111"/>
    </location>
</feature>
<dbReference type="InterPro" id="IPR002539">
    <property type="entry name" value="MaoC-like_dom"/>
</dbReference>
<comment type="caution">
    <text evidence="3">The sequence shown here is derived from an EMBL/GenBank/DDBJ whole genome shotgun (WGS) entry which is preliminary data.</text>
</comment>
<evidence type="ECO:0000256" key="1">
    <source>
        <dbReference type="SAM" id="Phobius"/>
    </source>
</evidence>
<keyword evidence="1" id="KW-1133">Transmembrane helix</keyword>
<protein>
    <submittedName>
        <fullName evidence="3">MaoC family dehydratase</fullName>
    </submittedName>
</protein>